<dbReference type="AlphaFoldDB" id="A0A502GCU0"/>
<evidence type="ECO:0000313" key="2">
    <source>
        <dbReference type="EMBL" id="TPG59674.1"/>
    </source>
</evidence>
<evidence type="ECO:0000256" key="1">
    <source>
        <dbReference type="SAM" id="MobiDB-lite"/>
    </source>
</evidence>
<evidence type="ECO:0000313" key="3">
    <source>
        <dbReference type="Proteomes" id="UP000317078"/>
    </source>
</evidence>
<dbReference type="EMBL" id="RCZP01000003">
    <property type="protein sequence ID" value="TPG59674.1"/>
    <property type="molecule type" value="Genomic_DNA"/>
</dbReference>
<proteinExistence type="predicted"/>
<name>A0A502GCU0_9PROT</name>
<reference evidence="2 3" key="1">
    <citation type="journal article" date="2019" name="Environ. Microbiol.">
        <title>Species interactions and distinct microbial communities in high Arctic permafrost affected cryosols are associated with the CH4 and CO2 gas fluxes.</title>
        <authorList>
            <person name="Altshuler I."/>
            <person name="Hamel J."/>
            <person name="Turney S."/>
            <person name="Magnuson E."/>
            <person name="Levesque R."/>
            <person name="Greer C."/>
            <person name="Whyte L.G."/>
        </authorList>
    </citation>
    <scope>NUCLEOTIDE SEQUENCE [LARGE SCALE GENOMIC DNA]</scope>
    <source>
        <strain evidence="2 3">S9.3B</strain>
    </source>
</reference>
<feature type="region of interest" description="Disordered" evidence="1">
    <location>
        <begin position="35"/>
        <end position="62"/>
    </location>
</feature>
<gene>
    <name evidence="2" type="ORF">EAH89_05410</name>
</gene>
<accession>A0A502GCU0</accession>
<organism evidence="2 3">
    <name type="scientific">Muricoccus nepalensis</name>
    <dbReference type="NCBI Taxonomy" id="1854500"/>
    <lineage>
        <taxon>Bacteria</taxon>
        <taxon>Pseudomonadati</taxon>
        <taxon>Pseudomonadota</taxon>
        <taxon>Alphaproteobacteria</taxon>
        <taxon>Acetobacterales</taxon>
        <taxon>Roseomonadaceae</taxon>
        <taxon>Muricoccus</taxon>
    </lineage>
</organism>
<keyword evidence="3" id="KW-1185">Reference proteome</keyword>
<comment type="caution">
    <text evidence="2">The sequence shown here is derived from an EMBL/GenBank/DDBJ whole genome shotgun (WGS) entry which is preliminary data.</text>
</comment>
<dbReference type="Proteomes" id="UP000317078">
    <property type="component" value="Unassembled WGS sequence"/>
</dbReference>
<sequence>MLLRERGGPVPLAPDGLDEGGVVIVPAGEALPVVEQPDDEASDERLAHPSVAGAPTGGMTRATETRLALATGLRMTNRKDGRPVIVEGARSAASARAWAARTGS</sequence>
<dbReference type="RefSeq" id="WP_140881771.1">
    <property type="nucleotide sequence ID" value="NZ_RCZP01000003.1"/>
</dbReference>
<protein>
    <submittedName>
        <fullName evidence="2">Uncharacterized protein</fullName>
    </submittedName>
</protein>